<sequence length="46" mass="5256">SPVTSYYYSGRASPPLRFQETPNYDSESDSSEDENESNISYNTQEN</sequence>
<feature type="non-terminal residue" evidence="2">
    <location>
        <position position="1"/>
    </location>
</feature>
<feature type="compositionally biased region" description="Low complexity" evidence="1">
    <location>
        <begin position="37"/>
        <end position="46"/>
    </location>
</feature>
<keyword evidence="3" id="KW-1185">Reference proteome</keyword>
<feature type="compositionally biased region" description="Acidic residues" evidence="1">
    <location>
        <begin position="26"/>
        <end position="36"/>
    </location>
</feature>
<accession>A0ABN7X1F9</accession>
<feature type="region of interest" description="Disordered" evidence="1">
    <location>
        <begin position="1"/>
        <end position="46"/>
    </location>
</feature>
<comment type="caution">
    <text evidence="2">The sequence shown here is derived from an EMBL/GenBank/DDBJ whole genome shotgun (WGS) entry which is preliminary data.</text>
</comment>
<feature type="non-terminal residue" evidence="2">
    <location>
        <position position="46"/>
    </location>
</feature>
<protein>
    <submittedName>
        <fullName evidence="2">30327_t:CDS:1</fullName>
    </submittedName>
</protein>
<name>A0ABN7X1F9_GIGMA</name>
<dbReference type="EMBL" id="CAJVQB010079402">
    <property type="protein sequence ID" value="CAG8845389.1"/>
    <property type="molecule type" value="Genomic_DNA"/>
</dbReference>
<gene>
    <name evidence="2" type="ORF">GMARGA_LOCUS37608</name>
</gene>
<proteinExistence type="predicted"/>
<reference evidence="2 3" key="1">
    <citation type="submission" date="2021-06" db="EMBL/GenBank/DDBJ databases">
        <authorList>
            <person name="Kallberg Y."/>
            <person name="Tangrot J."/>
            <person name="Rosling A."/>
        </authorList>
    </citation>
    <scope>NUCLEOTIDE SEQUENCE [LARGE SCALE GENOMIC DNA]</scope>
    <source>
        <strain evidence="2 3">120-4 pot B 10/14</strain>
    </source>
</reference>
<evidence type="ECO:0000313" key="3">
    <source>
        <dbReference type="Proteomes" id="UP000789901"/>
    </source>
</evidence>
<dbReference type="Proteomes" id="UP000789901">
    <property type="component" value="Unassembled WGS sequence"/>
</dbReference>
<evidence type="ECO:0000256" key="1">
    <source>
        <dbReference type="SAM" id="MobiDB-lite"/>
    </source>
</evidence>
<evidence type="ECO:0000313" key="2">
    <source>
        <dbReference type="EMBL" id="CAG8845389.1"/>
    </source>
</evidence>
<organism evidence="2 3">
    <name type="scientific">Gigaspora margarita</name>
    <dbReference type="NCBI Taxonomy" id="4874"/>
    <lineage>
        <taxon>Eukaryota</taxon>
        <taxon>Fungi</taxon>
        <taxon>Fungi incertae sedis</taxon>
        <taxon>Mucoromycota</taxon>
        <taxon>Glomeromycotina</taxon>
        <taxon>Glomeromycetes</taxon>
        <taxon>Diversisporales</taxon>
        <taxon>Gigasporaceae</taxon>
        <taxon>Gigaspora</taxon>
    </lineage>
</organism>